<keyword evidence="2" id="KW-0418">Kinase</keyword>
<keyword evidence="2" id="KW-0808">Transferase</keyword>
<dbReference type="AlphaFoldDB" id="A0A1I2QLX8"/>
<sequence length="439" mass="46902">MQPASSAVKYSPQQLADLLSQSRFYGAKGVGIADVQMLHAAPLLSGEQACQLVLIQVTQEPDATGQVEESFYQLCLAGDGRIDADTPKDLLAEGDPAALRAVVKACAQQEAPAGLGEFTAVGDISIPTDAEIKVIAGEQSNTSVIIREPGAQSGLMLKFFRKLEAGLNPDVELLSLIGDCPAVAGVRGYVEIAQPQIGGRATLAMLQELVPGAQDAWEVALDSAENDVDPTAFAQAAEAMGAATAQVHHALADACSVDTVAKTVVVEGFKQRLAEAIRQAPILAEVEAEVLDFYTRLQDELPDEIKVQRIHGDLHLGQILRSATGHWVLIDFEGEPARPLSERRLKDSALRDVAGMLRSFDYAAYAAGRNEPQHWVQACQAAFLKGYGLAGSSLLVDAYVLDKALYEVGYEVNNRPTWVDIPLGAVKRIIGSDAFTDTQ</sequence>
<gene>
    <name evidence="2" type="ORF">SAMN05660282_00508</name>
</gene>
<reference evidence="2 3" key="1">
    <citation type="submission" date="2016-10" db="EMBL/GenBank/DDBJ databases">
        <authorList>
            <person name="de Groot N.N."/>
        </authorList>
    </citation>
    <scope>NUCLEOTIDE SEQUENCE [LARGE SCALE GENOMIC DNA]</scope>
    <source>
        <strain>J11</strain>
        <strain evidence="3">PG 39</strain>
    </source>
</reference>
<dbReference type="OrthoDB" id="3787729at2"/>
<name>A0A1I2QLX8_9CORY</name>
<dbReference type="EMBL" id="FOPJ01000002">
    <property type="protein sequence ID" value="SFG28980.1"/>
    <property type="molecule type" value="Genomic_DNA"/>
</dbReference>
<organism evidence="2 3">
    <name type="scientific">Corynebacterium spheniscorum</name>
    <dbReference type="NCBI Taxonomy" id="185761"/>
    <lineage>
        <taxon>Bacteria</taxon>
        <taxon>Bacillati</taxon>
        <taxon>Actinomycetota</taxon>
        <taxon>Actinomycetes</taxon>
        <taxon>Mycobacteriales</taxon>
        <taxon>Corynebacteriaceae</taxon>
        <taxon>Corynebacterium</taxon>
    </lineage>
</organism>
<dbReference type="SUPFAM" id="SSF56112">
    <property type="entry name" value="Protein kinase-like (PK-like)"/>
    <property type="match status" value="1"/>
</dbReference>
<dbReference type="InterPro" id="IPR002575">
    <property type="entry name" value="Aminoglycoside_PTrfase"/>
</dbReference>
<dbReference type="STRING" id="185761.SAMN05660282_00508"/>
<evidence type="ECO:0000313" key="3">
    <source>
        <dbReference type="Proteomes" id="UP000199065"/>
    </source>
</evidence>
<keyword evidence="3" id="KW-1185">Reference proteome</keyword>
<evidence type="ECO:0000313" key="2">
    <source>
        <dbReference type="EMBL" id="SFG28980.1"/>
    </source>
</evidence>
<dbReference type="Pfam" id="PF01636">
    <property type="entry name" value="APH"/>
    <property type="match status" value="1"/>
</dbReference>
<dbReference type="Gene3D" id="3.90.1200.10">
    <property type="match status" value="1"/>
</dbReference>
<accession>A0A1I2QLX8</accession>
<proteinExistence type="predicted"/>
<dbReference type="RefSeq" id="WP_092284085.1">
    <property type="nucleotide sequence ID" value="NZ_FOPJ01000002.1"/>
</dbReference>
<dbReference type="Proteomes" id="UP000199065">
    <property type="component" value="Unassembled WGS sequence"/>
</dbReference>
<protein>
    <submittedName>
        <fullName evidence="2">Maltokinase</fullName>
    </submittedName>
</protein>
<evidence type="ECO:0000259" key="1">
    <source>
        <dbReference type="Pfam" id="PF01636"/>
    </source>
</evidence>
<dbReference type="GO" id="GO:0016301">
    <property type="term" value="F:kinase activity"/>
    <property type="evidence" value="ECO:0007669"/>
    <property type="project" value="UniProtKB-KW"/>
</dbReference>
<dbReference type="InterPro" id="IPR011009">
    <property type="entry name" value="Kinase-like_dom_sf"/>
</dbReference>
<feature type="domain" description="Aminoglycoside phosphotransferase" evidence="1">
    <location>
        <begin position="131"/>
        <end position="333"/>
    </location>
</feature>